<feature type="domain" description="ABC transporter" evidence="7">
    <location>
        <begin position="237"/>
        <end position="467"/>
    </location>
</feature>
<evidence type="ECO:0000256" key="3">
    <source>
        <dbReference type="ARBA" id="ARBA00022741"/>
    </source>
</evidence>
<dbReference type="InterPro" id="IPR027417">
    <property type="entry name" value="P-loop_NTPase"/>
</dbReference>
<dbReference type="CDD" id="cd03225">
    <property type="entry name" value="ABC_cobalt_CbiO_domain1"/>
    <property type="match status" value="2"/>
</dbReference>
<proteinExistence type="predicted"/>
<dbReference type="EMBL" id="CP037968">
    <property type="protein sequence ID" value="QYZ79659.1"/>
    <property type="molecule type" value="Genomic_DNA"/>
</dbReference>
<dbReference type="PROSITE" id="PS50893">
    <property type="entry name" value="ABC_TRANSPORTER_2"/>
    <property type="match status" value="2"/>
</dbReference>
<evidence type="ECO:0000256" key="2">
    <source>
        <dbReference type="ARBA" id="ARBA00022448"/>
    </source>
</evidence>
<comment type="function">
    <text evidence="5">Probably part of an ABC transporter complex. Responsible for energy coupling to the transport system.</text>
</comment>
<dbReference type="InterPro" id="IPR003593">
    <property type="entry name" value="AAA+_ATPase"/>
</dbReference>
<keyword evidence="4 8" id="KW-0067">ATP-binding</keyword>
<dbReference type="InterPro" id="IPR050095">
    <property type="entry name" value="ECF_ABC_transporter_ATP-bd"/>
</dbReference>
<evidence type="ECO:0000256" key="4">
    <source>
        <dbReference type="ARBA" id="ARBA00022840"/>
    </source>
</evidence>
<comment type="subcellular location">
    <subcellularLocation>
        <location evidence="1">Cell membrane</location>
    </subcellularLocation>
</comment>
<dbReference type="InterPro" id="IPR003439">
    <property type="entry name" value="ABC_transporter-like_ATP-bd"/>
</dbReference>
<dbReference type="SUPFAM" id="SSF52540">
    <property type="entry name" value="P-loop containing nucleoside triphosphate hydrolases"/>
    <property type="match status" value="2"/>
</dbReference>
<organism evidence="8 9">
    <name type="scientific">Methanofollis formosanus</name>
    <dbReference type="NCBI Taxonomy" id="299308"/>
    <lineage>
        <taxon>Archaea</taxon>
        <taxon>Methanobacteriati</taxon>
        <taxon>Methanobacteriota</taxon>
        <taxon>Stenosarchaea group</taxon>
        <taxon>Methanomicrobia</taxon>
        <taxon>Methanomicrobiales</taxon>
        <taxon>Methanomicrobiaceae</taxon>
        <taxon>Methanofollis</taxon>
    </lineage>
</organism>
<dbReference type="GO" id="GO:0005524">
    <property type="term" value="F:ATP binding"/>
    <property type="evidence" value="ECO:0007669"/>
    <property type="project" value="UniProtKB-KW"/>
</dbReference>
<dbReference type="PANTHER" id="PTHR43553">
    <property type="entry name" value="HEAVY METAL TRANSPORTER"/>
    <property type="match status" value="1"/>
</dbReference>
<gene>
    <name evidence="8" type="ORF">E2N92_09555</name>
</gene>
<dbReference type="GO" id="GO:0043190">
    <property type="term" value="C:ATP-binding cassette (ABC) transporter complex"/>
    <property type="evidence" value="ECO:0007669"/>
    <property type="project" value="TreeGrafter"/>
</dbReference>
<dbReference type="GO" id="GO:0016887">
    <property type="term" value="F:ATP hydrolysis activity"/>
    <property type="evidence" value="ECO:0007669"/>
    <property type="project" value="InterPro"/>
</dbReference>
<evidence type="ECO:0000256" key="6">
    <source>
        <dbReference type="SAM" id="MobiDB-lite"/>
    </source>
</evidence>
<keyword evidence="9" id="KW-1185">Reference proteome</keyword>
<feature type="compositionally biased region" description="Low complexity" evidence="6">
    <location>
        <begin position="460"/>
        <end position="472"/>
    </location>
</feature>
<name>A0A8G1A3D7_9EURY</name>
<dbReference type="GO" id="GO:0042626">
    <property type="term" value="F:ATPase-coupled transmembrane transporter activity"/>
    <property type="evidence" value="ECO:0007669"/>
    <property type="project" value="TreeGrafter"/>
</dbReference>
<dbReference type="OrthoDB" id="35850at2157"/>
<dbReference type="Proteomes" id="UP000826709">
    <property type="component" value="Chromosome"/>
</dbReference>
<dbReference type="AlphaFoldDB" id="A0A8G1A3D7"/>
<dbReference type="RefSeq" id="WP_220680968.1">
    <property type="nucleotide sequence ID" value="NZ_CP037968.1"/>
</dbReference>
<evidence type="ECO:0000259" key="7">
    <source>
        <dbReference type="PROSITE" id="PS50893"/>
    </source>
</evidence>
<evidence type="ECO:0000256" key="1">
    <source>
        <dbReference type="ARBA" id="ARBA00004236"/>
    </source>
</evidence>
<dbReference type="Pfam" id="PF00005">
    <property type="entry name" value="ABC_tran"/>
    <property type="match status" value="2"/>
</dbReference>
<reference evidence="8" key="1">
    <citation type="journal article" date="2005" name="Int. J. Syst. Evol. Microbiol.">
        <title>Methanofollis formosanus sp. nov., isolated from a fish pond.</title>
        <authorList>
            <person name="Wu S.Y."/>
            <person name="Chen S.C."/>
            <person name="Lai M.C."/>
        </authorList>
    </citation>
    <scope>NUCLEOTIDE SEQUENCE</scope>
    <source>
        <strain evidence="8">ML15</strain>
    </source>
</reference>
<reference evidence="8" key="2">
    <citation type="submission" date="2019-03" db="EMBL/GenBank/DDBJ databases">
        <authorList>
            <person name="Chen S.-C."/>
            <person name="Wu S.-Y."/>
            <person name="Lai M.-C."/>
        </authorList>
    </citation>
    <scope>NUCLEOTIDE SEQUENCE</scope>
    <source>
        <strain evidence="8">ML15</strain>
    </source>
</reference>
<sequence length="472" mass="49435">MIRIEGLVYTYPGAEAPALRGVDLLVRAGEIVLVTGPTGAGKTTLCKAAGGVLAHEYGGTLEGSVRLGGEAIEDYAGMAAIARVAGIAFDDADAQLIFSTVEEEIRTASPDEERTEEVLEMMGLLHLRDRAPHTLSGGEKQRTVLGTVIAGDPSVLILDEPAAELDPGHAEKVAEILAALKKKGTAVLIVENTPGPFAAVADRVVRLEAGQIVARPAIDPEPVAAHPGTGDTGEPAITIRGLTHAYDGGFALRGIDLLVRAGECVAITGENGSGKTTLIKHLNGLLRPQQGSVEVCGMDTRRHPVPALARKVGLVFQNPDTMLFEETVEKEVLFGARNTGVPDPDGAATAALAAVGLLEKKAVYPRHLSRGERQRLAIACALAMDPAVIVLDEPTTGLAPDEAGPVMDLLQDLGRQGKAVVMVTHDHGLARRYAGRIIRMETGRIVEDMTPGDEELCRRSSSTGAATVSSTA</sequence>
<dbReference type="SMART" id="SM00382">
    <property type="entry name" value="AAA"/>
    <property type="match status" value="2"/>
</dbReference>
<protein>
    <submittedName>
        <fullName evidence="8">ABC transporter ATP-binding protein</fullName>
    </submittedName>
</protein>
<dbReference type="Gene3D" id="3.40.50.300">
    <property type="entry name" value="P-loop containing nucleotide triphosphate hydrolases"/>
    <property type="match status" value="2"/>
</dbReference>
<evidence type="ECO:0000256" key="5">
    <source>
        <dbReference type="ARBA" id="ARBA00025157"/>
    </source>
</evidence>
<accession>A0A8G1A3D7</accession>
<evidence type="ECO:0000313" key="9">
    <source>
        <dbReference type="Proteomes" id="UP000826709"/>
    </source>
</evidence>
<evidence type="ECO:0000313" key="8">
    <source>
        <dbReference type="EMBL" id="QYZ79659.1"/>
    </source>
</evidence>
<dbReference type="KEGG" id="mfk:E2N92_09555"/>
<feature type="region of interest" description="Disordered" evidence="6">
    <location>
        <begin position="453"/>
        <end position="472"/>
    </location>
</feature>
<keyword evidence="2" id="KW-0813">Transport</keyword>
<dbReference type="PANTHER" id="PTHR43553:SF21">
    <property type="entry name" value="ABC TRANSPORTER ATP-BINDING PROTEIN MA_1418-RELATED"/>
    <property type="match status" value="1"/>
</dbReference>
<feature type="domain" description="ABC transporter" evidence="7">
    <location>
        <begin position="2"/>
        <end position="234"/>
    </location>
</feature>
<keyword evidence="3" id="KW-0547">Nucleotide-binding</keyword>
<dbReference type="InterPro" id="IPR015856">
    <property type="entry name" value="ABC_transpr_CbiO/EcfA_su"/>
</dbReference>